<evidence type="ECO:0000313" key="4">
    <source>
        <dbReference type="Proteomes" id="UP001142489"/>
    </source>
</evidence>
<feature type="chain" id="PRO_5040376971" evidence="2">
    <location>
        <begin position="21"/>
        <end position="167"/>
    </location>
</feature>
<reference evidence="3" key="1">
    <citation type="journal article" date="2023" name="DNA Res.">
        <title>Chromosome-level genome assembly of Phrynocephalus forsythii using third-generation DNA sequencing and Hi-C analysis.</title>
        <authorList>
            <person name="Qi Y."/>
            <person name="Zhao W."/>
            <person name="Zhao Y."/>
            <person name="Niu C."/>
            <person name="Cao S."/>
            <person name="Zhang Y."/>
        </authorList>
    </citation>
    <scope>NUCLEOTIDE SEQUENCE</scope>
    <source>
        <tissue evidence="3">Muscle</tissue>
    </source>
</reference>
<dbReference type="Proteomes" id="UP001142489">
    <property type="component" value="Unassembled WGS sequence"/>
</dbReference>
<feature type="compositionally biased region" description="Polar residues" evidence="1">
    <location>
        <begin position="98"/>
        <end position="110"/>
    </location>
</feature>
<keyword evidence="4" id="KW-1185">Reference proteome</keyword>
<evidence type="ECO:0000256" key="1">
    <source>
        <dbReference type="SAM" id="MobiDB-lite"/>
    </source>
</evidence>
<feature type="region of interest" description="Disordered" evidence="1">
    <location>
        <begin position="31"/>
        <end position="55"/>
    </location>
</feature>
<organism evidence="3 4">
    <name type="scientific">Phrynocephalus forsythii</name>
    <dbReference type="NCBI Taxonomy" id="171643"/>
    <lineage>
        <taxon>Eukaryota</taxon>
        <taxon>Metazoa</taxon>
        <taxon>Chordata</taxon>
        <taxon>Craniata</taxon>
        <taxon>Vertebrata</taxon>
        <taxon>Euteleostomi</taxon>
        <taxon>Lepidosauria</taxon>
        <taxon>Squamata</taxon>
        <taxon>Bifurcata</taxon>
        <taxon>Unidentata</taxon>
        <taxon>Episquamata</taxon>
        <taxon>Toxicofera</taxon>
        <taxon>Iguania</taxon>
        <taxon>Acrodonta</taxon>
        <taxon>Agamidae</taxon>
        <taxon>Agaminae</taxon>
        <taxon>Phrynocephalus</taxon>
    </lineage>
</organism>
<sequence>MCLSCKLFILKLSLRLLSYCCLKFLPRTTPAATGEGETSATARAPATSKTKEQKPPTIAAVLPTLTRTAGPILQLAGRVQLEPPPIQIKGSIRRSKTESASQKTDTPTQGNGTCHSFPFQTVSVLCNNTVPYHCNCHGFLLQNPVVCWLGEIIRILCNHSGEPISVW</sequence>
<proteinExistence type="predicted"/>
<evidence type="ECO:0000256" key="2">
    <source>
        <dbReference type="SAM" id="SignalP"/>
    </source>
</evidence>
<feature type="signal peptide" evidence="2">
    <location>
        <begin position="1"/>
        <end position="20"/>
    </location>
</feature>
<evidence type="ECO:0000313" key="3">
    <source>
        <dbReference type="EMBL" id="KAJ7326828.1"/>
    </source>
</evidence>
<feature type="region of interest" description="Disordered" evidence="1">
    <location>
        <begin position="87"/>
        <end position="110"/>
    </location>
</feature>
<dbReference type="EMBL" id="JAPFRF010000007">
    <property type="protein sequence ID" value="KAJ7326828.1"/>
    <property type="molecule type" value="Genomic_DNA"/>
</dbReference>
<keyword evidence="2" id="KW-0732">Signal</keyword>
<protein>
    <submittedName>
        <fullName evidence="3">Uncharacterized protein</fullName>
    </submittedName>
</protein>
<gene>
    <name evidence="3" type="ORF">JRQ81_016587</name>
</gene>
<dbReference type="AlphaFoldDB" id="A0A9Q1B119"/>
<comment type="caution">
    <text evidence="3">The sequence shown here is derived from an EMBL/GenBank/DDBJ whole genome shotgun (WGS) entry which is preliminary data.</text>
</comment>
<accession>A0A9Q1B119</accession>
<feature type="compositionally biased region" description="Low complexity" evidence="1">
    <location>
        <begin position="31"/>
        <end position="44"/>
    </location>
</feature>
<name>A0A9Q1B119_9SAUR</name>